<organism evidence="2 3">
    <name type="scientific">Lautropia dentalis</name>
    <dbReference type="NCBI Taxonomy" id="2490857"/>
    <lineage>
        <taxon>Bacteria</taxon>
        <taxon>Pseudomonadati</taxon>
        <taxon>Pseudomonadota</taxon>
        <taxon>Betaproteobacteria</taxon>
        <taxon>Burkholderiales</taxon>
        <taxon>Burkholderiaceae</taxon>
        <taxon>Lautropia</taxon>
    </lineage>
</organism>
<evidence type="ECO:0000313" key="2">
    <source>
        <dbReference type="EMBL" id="RRN43912.1"/>
    </source>
</evidence>
<dbReference type="RefSeq" id="WP_125096112.1">
    <property type="nucleotide sequence ID" value="NZ_RRUE01000002.1"/>
</dbReference>
<evidence type="ECO:0000313" key="3">
    <source>
        <dbReference type="Proteomes" id="UP000270261"/>
    </source>
</evidence>
<dbReference type="Proteomes" id="UP000270261">
    <property type="component" value="Unassembled WGS sequence"/>
</dbReference>
<proteinExistence type="predicted"/>
<sequence>MEHIVAALFDVPSEAYQAFTELKGFPQNDETRIAQAVLLKKENGVISVADAFDPLRQVGSDMLTGTLVGSVLGILGGPLGMLFGAGVGAWVGSMGSSEEAMAQATLLETVATRLKNGDVAIIALAQERSEAPLDQFFGRFKTLVARWDAWRIQQEVVDAEQVQADLHERVRAELRTRRSEERHEMFEEFRQSLRQKFEELKAMFK</sequence>
<gene>
    <name evidence="2" type="ORF">EHV23_11000</name>
</gene>
<accession>A0A3R8LQE5</accession>
<dbReference type="OrthoDB" id="2220700at2"/>
<keyword evidence="1" id="KW-0472">Membrane</keyword>
<dbReference type="AlphaFoldDB" id="A0A3R8LQE5"/>
<protein>
    <submittedName>
        <fullName evidence="2">DUF1269 domain-containing protein</fullName>
    </submittedName>
</protein>
<keyword evidence="1" id="KW-1133">Transmembrane helix</keyword>
<comment type="caution">
    <text evidence="2">The sequence shown here is derived from an EMBL/GenBank/DDBJ whole genome shotgun (WGS) entry which is preliminary data.</text>
</comment>
<reference evidence="2 3" key="1">
    <citation type="submission" date="2018-11" db="EMBL/GenBank/DDBJ databases">
        <title>Genome sequencing of Lautropia sp. KCOM 2505 (= ChDC F240).</title>
        <authorList>
            <person name="Kook J.-K."/>
            <person name="Park S.-N."/>
            <person name="Lim Y.K."/>
        </authorList>
    </citation>
    <scope>NUCLEOTIDE SEQUENCE [LARGE SCALE GENOMIC DNA]</scope>
    <source>
        <strain evidence="2 3">KCOM 2505</strain>
    </source>
</reference>
<evidence type="ECO:0000256" key="1">
    <source>
        <dbReference type="SAM" id="Phobius"/>
    </source>
</evidence>
<keyword evidence="3" id="KW-1185">Reference proteome</keyword>
<keyword evidence="1" id="KW-0812">Transmembrane</keyword>
<feature type="transmembrane region" description="Helical" evidence="1">
    <location>
        <begin position="67"/>
        <end position="91"/>
    </location>
</feature>
<name>A0A3R8LQE5_9BURK</name>
<dbReference type="EMBL" id="RRUE01000002">
    <property type="protein sequence ID" value="RRN43912.1"/>
    <property type="molecule type" value="Genomic_DNA"/>
</dbReference>